<dbReference type="GO" id="GO:0003723">
    <property type="term" value="F:RNA binding"/>
    <property type="evidence" value="ECO:0007669"/>
    <property type="project" value="TreeGrafter"/>
</dbReference>
<dbReference type="EMBL" id="CAXKWB010008328">
    <property type="protein sequence ID" value="CAL4090741.1"/>
    <property type="molecule type" value="Genomic_DNA"/>
</dbReference>
<feature type="compositionally biased region" description="Acidic residues" evidence="4">
    <location>
        <begin position="113"/>
        <end position="122"/>
    </location>
</feature>
<dbReference type="InterPro" id="IPR029190">
    <property type="entry name" value="Rrp14/SURF6_C"/>
</dbReference>
<dbReference type="InterPro" id="IPR007019">
    <property type="entry name" value="SURF6"/>
</dbReference>
<dbReference type="GO" id="GO:0005730">
    <property type="term" value="C:nucleolus"/>
    <property type="evidence" value="ECO:0007669"/>
    <property type="project" value="TreeGrafter"/>
</dbReference>
<comment type="caution">
    <text evidence="6">The sequence shown here is derived from an EMBL/GenBank/DDBJ whole genome shotgun (WGS) entry which is preliminary data.</text>
</comment>
<organism evidence="6 7">
    <name type="scientific">Meganyctiphanes norvegica</name>
    <name type="common">Northern krill</name>
    <name type="synonym">Thysanopoda norvegica</name>
    <dbReference type="NCBI Taxonomy" id="48144"/>
    <lineage>
        <taxon>Eukaryota</taxon>
        <taxon>Metazoa</taxon>
        <taxon>Ecdysozoa</taxon>
        <taxon>Arthropoda</taxon>
        <taxon>Crustacea</taxon>
        <taxon>Multicrustacea</taxon>
        <taxon>Malacostraca</taxon>
        <taxon>Eumalacostraca</taxon>
        <taxon>Eucarida</taxon>
        <taxon>Euphausiacea</taxon>
        <taxon>Euphausiidae</taxon>
        <taxon>Meganyctiphanes</taxon>
    </lineage>
</organism>
<feature type="region of interest" description="Disordered" evidence="4">
    <location>
        <begin position="223"/>
        <end position="279"/>
    </location>
</feature>
<dbReference type="GO" id="GO:0003677">
    <property type="term" value="F:DNA binding"/>
    <property type="evidence" value="ECO:0007669"/>
    <property type="project" value="TreeGrafter"/>
</dbReference>
<dbReference type="Pfam" id="PF04935">
    <property type="entry name" value="SURF6"/>
    <property type="match status" value="1"/>
</dbReference>
<feature type="compositionally biased region" description="Basic and acidic residues" evidence="4">
    <location>
        <begin position="376"/>
        <end position="410"/>
    </location>
</feature>
<feature type="compositionally biased region" description="Basic and acidic residues" evidence="4">
    <location>
        <begin position="54"/>
        <end position="78"/>
    </location>
</feature>
<evidence type="ECO:0000256" key="3">
    <source>
        <dbReference type="ARBA" id="ARBA00023242"/>
    </source>
</evidence>
<comment type="subcellular location">
    <subcellularLocation>
        <location evidence="1">Nucleus</location>
    </subcellularLocation>
</comment>
<feature type="compositionally biased region" description="Basic residues" evidence="4">
    <location>
        <begin position="411"/>
        <end position="426"/>
    </location>
</feature>
<feature type="region of interest" description="Disordered" evidence="4">
    <location>
        <begin position="362"/>
        <end position="426"/>
    </location>
</feature>
<keyword evidence="3" id="KW-0539">Nucleus</keyword>
<evidence type="ECO:0000256" key="1">
    <source>
        <dbReference type="ARBA" id="ARBA00004123"/>
    </source>
</evidence>
<accession>A0AAV2QP48</accession>
<feature type="domain" description="Ribosomal RNA-processing protein 14/surfeit locus protein 6 C-terminal" evidence="5">
    <location>
        <begin position="224"/>
        <end position="414"/>
    </location>
</feature>
<feature type="region of interest" description="Disordered" evidence="4">
    <location>
        <begin position="47"/>
        <end position="134"/>
    </location>
</feature>
<sequence>MKTVSLSKGVIPNKKKKKQLIKDPDDFEISVNKSAKFNFNEQCNFDIPSKKRKLGNDERTGSTNENRTENILDVDKSPKKNKRKSNKSEFFENEKDLQIGVSNKDRRNKSLDNVDEEEEAESIDSGCVDDGSTESLTEALELPTDWTQILSSVVAEHSYVQDILSVVPSRKQFDISDYIEDTDDSKKLVKPKTKDTTDKANAKPTRVANYEELTKRLEEKLHKLKKNRNTKKERIKTRRQQQKLKNKMKILCTKNKKRNKVEDTEPETEGAKKKASIQSGDGQLVFSKFDFSKPVSAKQPANKGKDLQHLLSKALKEKEKVKKLETGGDLERATEVKDKKAWKGALMRADGQKVLDDIDLLKKSVKKKEQKKKSSKDKWEKRNEKLKEKMHAEEKKRKDNIRGRKQDKLKNKMKKMHKKGHIVPGF</sequence>
<gene>
    <name evidence="6" type="ORF">MNOR_LOCUS14096</name>
</gene>
<keyword evidence="7" id="KW-1185">Reference proteome</keyword>
<dbReference type="GO" id="GO:0042274">
    <property type="term" value="P:ribosomal small subunit biogenesis"/>
    <property type="evidence" value="ECO:0007669"/>
    <property type="project" value="TreeGrafter"/>
</dbReference>
<feature type="compositionally biased region" description="Basic and acidic residues" evidence="4">
    <location>
        <begin position="86"/>
        <end position="112"/>
    </location>
</feature>
<reference evidence="6 7" key="1">
    <citation type="submission" date="2024-05" db="EMBL/GenBank/DDBJ databases">
        <authorList>
            <person name="Wallberg A."/>
        </authorList>
    </citation>
    <scope>NUCLEOTIDE SEQUENCE [LARGE SCALE GENOMIC DNA]</scope>
</reference>
<dbReference type="GO" id="GO:0042273">
    <property type="term" value="P:ribosomal large subunit biogenesis"/>
    <property type="evidence" value="ECO:0007669"/>
    <property type="project" value="TreeGrafter"/>
</dbReference>
<name>A0AAV2QP48_MEGNR</name>
<protein>
    <recommendedName>
        <fullName evidence="5">Ribosomal RNA-processing protein 14/surfeit locus protein 6 C-terminal domain-containing protein</fullName>
    </recommendedName>
</protein>
<dbReference type="PANTHER" id="PTHR14369">
    <property type="entry name" value="SURFEIT LOCUS PROTEIN 6"/>
    <property type="match status" value="1"/>
</dbReference>
<dbReference type="AlphaFoldDB" id="A0AAV2QP48"/>
<comment type="similarity">
    <text evidence="2">Belongs to the SURF6 family.</text>
</comment>
<dbReference type="PANTHER" id="PTHR14369:SF0">
    <property type="entry name" value="SURFEIT LOCUS PROTEIN 6"/>
    <property type="match status" value="1"/>
</dbReference>
<evidence type="ECO:0000256" key="4">
    <source>
        <dbReference type="SAM" id="MobiDB-lite"/>
    </source>
</evidence>
<evidence type="ECO:0000256" key="2">
    <source>
        <dbReference type="ARBA" id="ARBA00005904"/>
    </source>
</evidence>
<feature type="compositionally biased region" description="Basic residues" evidence="4">
    <location>
        <begin position="363"/>
        <end position="375"/>
    </location>
</feature>
<evidence type="ECO:0000313" key="7">
    <source>
        <dbReference type="Proteomes" id="UP001497623"/>
    </source>
</evidence>
<evidence type="ECO:0000313" key="6">
    <source>
        <dbReference type="EMBL" id="CAL4090741.1"/>
    </source>
</evidence>
<proteinExistence type="inferred from homology"/>
<evidence type="ECO:0000259" key="5">
    <source>
        <dbReference type="Pfam" id="PF04935"/>
    </source>
</evidence>
<feature type="compositionally biased region" description="Basic residues" evidence="4">
    <location>
        <begin position="223"/>
        <end position="259"/>
    </location>
</feature>
<dbReference type="Proteomes" id="UP001497623">
    <property type="component" value="Unassembled WGS sequence"/>
</dbReference>